<feature type="transmembrane region" description="Helical" evidence="8">
    <location>
        <begin position="201"/>
        <end position="221"/>
    </location>
</feature>
<dbReference type="Gene3D" id="1.10.3470.10">
    <property type="entry name" value="ABC transporter involved in vitamin B12 uptake, BtuC"/>
    <property type="match status" value="1"/>
</dbReference>
<evidence type="ECO:0000313" key="9">
    <source>
        <dbReference type="EMBL" id="GAA4450379.1"/>
    </source>
</evidence>
<proteinExistence type="inferred from homology"/>
<dbReference type="SUPFAM" id="SSF81345">
    <property type="entry name" value="ABC transporter involved in vitamin B12 uptake, BtuC"/>
    <property type="match status" value="1"/>
</dbReference>
<feature type="transmembrane region" description="Helical" evidence="8">
    <location>
        <begin position="69"/>
        <end position="86"/>
    </location>
</feature>
<accession>A0ABP8MJ25</accession>
<dbReference type="Pfam" id="PF01032">
    <property type="entry name" value="FecCD"/>
    <property type="match status" value="1"/>
</dbReference>
<reference evidence="10" key="1">
    <citation type="journal article" date="2019" name="Int. J. Syst. Evol. Microbiol.">
        <title>The Global Catalogue of Microorganisms (GCM) 10K type strain sequencing project: providing services to taxonomists for standard genome sequencing and annotation.</title>
        <authorList>
            <consortium name="The Broad Institute Genomics Platform"/>
            <consortium name="The Broad Institute Genome Sequencing Center for Infectious Disease"/>
            <person name="Wu L."/>
            <person name="Ma J."/>
        </authorList>
    </citation>
    <scope>NUCLEOTIDE SEQUENCE [LARGE SCALE GENOMIC DNA]</scope>
    <source>
        <strain evidence="10">JCM 31921</strain>
    </source>
</reference>
<dbReference type="RefSeq" id="WP_344822586.1">
    <property type="nucleotide sequence ID" value="NZ_BAABEZ010000004.1"/>
</dbReference>
<dbReference type="Proteomes" id="UP001501410">
    <property type="component" value="Unassembled WGS sequence"/>
</dbReference>
<dbReference type="PANTHER" id="PTHR30472:SF25">
    <property type="entry name" value="ABC TRANSPORTER PERMEASE PROTEIN MJ0876-RELATED"/>
    <property type="match status" value="1"/>
</dbReference>
<evidence type="ECO:0000256" key="4">
    <source>
        <dbReference type="ARBA" id="ARBA00022475"/>
    </source>
</evidence>
<feature type="transmembrane region" description="Helical" evidence="8">
    <location>
        <begin position="316"/>
        <end position="336"/>
    </location>
</feature>
<comment type="subcellular location">
    <subcellularLocation>
        <location evidence="1">Cell membrane</location>
        <topology evidence="1">Multi-pass membrane protein</topology>
    </subcellularLocation>
</comment>
<evidence type="ECO:0000313" key="10">
    <source>
        <dbReference type="Proteomes" id="UP001501410"/>
    </source>
</evidence>
<dbReference type="CDD" id="cd06550">
    <property type="entry name" value="TM_ABC_iron-siderophores_like"/>
    <property type="match status" value="1"/>
</dbReference>
<dbReference type="EMBL" id="BAABEZ010000004">
    <property type="protein sequence ID" value="GAA4450379.1"/>
    <property type="molecule type" value="Genomic_DNA"/>
</dbReference>
<keyword evidence="4" id="KW-1003">Cell membrane</keyword>
<comment type="caution">
    <text evidence="9">The sequence shown here is derived from an EMBL/GenBank/DDBJ whole genome shotgun (WGS) entry which is preliminary data.</text>
</comment>
<comment type="similarity">
    <text evidence="2">Belongs to the binding-protein-dependent transport system permease family. FecCD subfamily.</text>
</comment>
<evidence type="ECO:0000256" key="8">
    <source>
        <dbReference type="SAM" id="Phobius"/>
    </source>
</evidence>
<organism evidence="9 10">
    <name type="scientific">Rurimicrobium arvi</name>
    <dbReference type="NCBI Taxonomy" id="2049916"/>
    <lineage>
        <taxon>Bacteria</taxon>
        <taxon>Pseudomonadati</taxon>
        <taxon>Bacteroidota</taxon>
        <taxon>Chitinophagia</taxon>
        <taxon>Chitinophagales</taxon>
        <taxon>Chitinophagaceae</taxon>
        <taxon>Rurimicrobium</taxon>
    </lineage>
</organism>
<feature type="transmembrane region" description="Helical" evidence="8">
    <location>
        <begin position="250"/>
        <end position="279"/>
    </location>
</feature>
<evidence type="ECO:0000256" key="7">
    <source>
        <dbReference type="ARBA" id="ARBA00023136"/>
    </source>
</evidence>
<keyword evidence="6 8" id="KW-1133">Transmembrane helix</keyword>
<dbReference type="InterPro" id="IPR037294">
    <property type="entry name" value="ABC_BtuC-like"/>
</dbReference>
<protein>
    <submittedName>
        <fullName evidence="9">Iron ABC transporter permease</fullName>
    </submittedName>
</protein>
<dbReference type="InterPro" id="IPR000522">
    <property type="entry name" value="ABC_transptr_permease_BtuC"/>
</dbReference>
<feature type="transmembrane region" description="Helical" evidence="8">
    <location>
        <begin position="127"/>
        <end position="147"/>
    </location>
</feature>
<keyword evidence="10" id="KW-1185">Reference proteome</keyword>
<evidence type="ECO:0000256" key="3">
    <source>
        <dbReference type="ARBA" id="ARBA00022448"/>
    </source>
</evidence>
<feature type="transmembrane region" description="Helical" evidence="8">
    <location>
        <begin position="291"/>
        <end position="309"/>
    </location>
</feature>
<feature type="transmembrane region" description="Helical" evidence="8">
    <location>
        <begin position="98"/>
        <end position="121"/>
    </location>
</feature>
<keyword evidence="7 8" id="KW-0472">Membrane</keyword>
<evidence type="ECO:0000256" key="1">
    <source>
        <dbReference type="ARBA" id="ARBA00004651"/>
    </source>
</evidence>
<dbReference type="PROSITE" id="PS51257">
    <property type="entry name" value="PROKAR_LIPOPROTEIN"/>
    <property type="match status" value="1"/>
</dbReference>
<feature type="transmembrane region" description="Helical" evidence="8">
    <location>
        <begin position="159"/>
        <end position="181"/>
    </location>
</feature>
<evidence type="ECO:0000256" key="2">
    <source>
        <dbReference type="ARBA" id="ARBA00007935"/>
    </source>
</evidence>
<evidence type="ECO:0000256" key="6">
    <source>
        <dbReference type="ARBA" id="ARBA00022989"/>
    </source>
</evidence>
<evidence type="ECO:0000256" key="5">
    <source>
        <dbReference type="ARBA" id="ARBA00022692"/>
    </source>
</evidence>
<sequence>MTHKNNKRLIAVALLLLLLLIACGMGIGAVRIPPRALFSILAKYAGAGVASAHSDVQESVLLAIRMPRVLLGVLVGASLASAGAAMQGLFRNPLADPGLIGVSSGASLAAVVAIMSGAHFANVAGMSALSLITFTGALITAVIVYRISRVKGKTVVSTLLLAGVAINALTGAGTGMFTYAANDAQLRSITFWMLGSLGGATWTQVAGILPFTLIPVFAFPLMAKQLNALSLDEANAAHLGVPVERVKRQIILLSACCVGASVSVSGVISFVGLVVPHIIRMSAGPDHRTLLILSPIIGSALLVFADLFARTAFSPAELPIGVVTALIGAPVLLYIVTKEIKSRIPF</sequence>
<dbReference type="PANTHER" id="PTHR30472">
    <property type="entry name" value="FERRIC ENTEROBACTIN TRANSPORT SYSTEM PERMEASE PROTEIN"/>
    <property type="match status" value="1"/>
</dbReference>
<name>A0ABP8MJ25_9BACT</name>
<keyword evidence="3" id="KW-0813">Transport</keyword>
<gene>
    <name evidence="9" type="ORF">GCM10023092_06110</name>
</gene>
<keyword evidence="5 8" id="KW-0812">Transmembrane</keyword>